<keyword evidence="4 6" id="KW-1133">Transmembrane helix</keyword>
<dbReference type="InterPro" id="IPR036259">
    <property type="entry name" value="MFS_trans_sf"/>
</dbReference>
<feature type="transmembrane region" description="Helical" evidence="6">
    <location>
        <begin position="148"/>
        <end position="166"/>
    </location>
</feature>
<dbReference type="GO" id="GO:0008360">
    <property type="term" value="P:regulation of cell shape"/>
    <property type="evidence" value="ECO:0007669"/>
    <property type="project" value="UniProtKB-KW"/>
</dbReference>
<reference evidence="7 8" key="1">
    <citation type="submission" date="2010-08" db="EMBL/GenBank/DDBJ databases">
        <title>Complete sequence of Clostridium cellulovorans 743B.</title>
        <authorList>
            <consortium name="US DOE Joint Genome Institute"/>
            <person name="Lucas S."/>
            <person name="Copeland A."/>
            <person name="Lapidus A."/>
            <person name="Cheng J.-F."/>
            <person name="Bruce D."/>
            <person name="Goodwin L."/>
            <person name="Pitluck S."/>
            <person name="Chertkov O."/>
            <person name="Detter J.C."/>
            <person name="Han C."/>
            <person name="Tapia R."/>
            <person name="Land M."/>
            <person name="Hauser L."/>
            <person name="Chang Y.-J."/>
            <person name="Jeffries C."/>
            <person name="Kyrpides N."/>
            <person name="Ivanova N."/>
            <person name="Mikhailova N."/>
            <person name="Hemme C.L."/>
            <person name="Woyke T."/>
        </authorList>
    </citation>
    <scope>NUCLEOTIDE SEQUENCE [LARGE SCALE GENOMIC DNA]</scope>
    <source>
        <strain evidence="8">ATCC 35296 / DSM 3052 / OCM 3 / 743B</strain>
    </source>
</reference>
<dbReference type="InterPro" id="IPR001182">
    <property type="entry name" value="FtsW/RodA"/>
</dbReference>
<organism evidence="7 8">
    <name type="scientific">Clostridium cellulovorans (strain ATCC 35296 / DSM 3052 / OCM 3 / 743B)</name>
    <dbReference type="NCBI Taxonomy" id="573061"/>
    <lineage>
        <taxon>Bacteria</taxon>
        <taxon>Bacillati</taxon>
        <taxon>Bacillota</taxon>
        <taxon>Clostridia</taxon>
        <taxon>Eubacteriales</taxon>
        <taxon>Clostridiaceae</taxon>
        <taxon>Clostridium</taxon>
    </lineage>
</organism>
<dbReference type="GO" id="GO:0051301">
    <property type="term" value="P:cell division"/>
    <property type="evidence" value="ECO:0007669"/>
    <property type="project" value="InterPro"/>
</dbReference>
<dbReference type="eggNOG" id="COG0772">
    <property type="taxonomic scope" value="Bacteria"/>
</dbReference>
<feature type="transmembrane region" description="Helical" evidence="6">
    <location>
        <begin position="82"/>
        <end position="102"/>
    </location>
</feature>
<evidence type="ECO:0000256" key="6">
    <source>
        <dbReference type="SAM" id="Phobius"/>
    </source>
</evidence>
<sequence length="433" mass="49448">MPDVRNEKINHYLEEVCLLVRNKKVHENIKEELFNHIDEIVEEFIAQGKEEESAIDEAILQMGDPKVIGKSLSKVHKATPDWILLAITVLFVLFGFFTSRFIENTVFSHPFGPTFIGRILPHAIIGSIVTFVMLKIDYRSLKKHSKKMYIVSILISLLKLITYGYLIGNKNWICVFPLYFDVFYISSFVLILSLAGIYSNYKWTSIKEIIKGFVLGFGPCFIFLTIPNFGLLVTYTIAVLTLMILSGLKPKYIIMESGLLIAFSVLCFINKQYRLTRLAAFLNPSEYPYGAGWFYIRLNSVRNSSGLFGHRTGFKDGMLPEYYSNFILTYIIYSFGWIVGIVLIATVLAFIVRIGFISMKTKDNYGKLLVSGFCSLFFVQFFINILMNLSLFPALSISLPFINLRTDGLIINIMSVALITSVYKWRNSPYKVA</sequence>
<evidence type="ECO:0000256" key="1">
    <source>
        <dbReference type="ARBA" id="ARBA00004141"/>
    </source>
</evidence>
<evidence type="ECO:0000256" key="2">
    <source>
        <dbReference type="ARBA" id="ARBA00022692"/>
    </source>
</evidence>
<feature type="transmembrane region" description="Helical" evidence="6">
    <location>
        <begin position="327"/>
        <end position="356"/>
    </location>
</feature>
<feature type="transmembrane region" description="Helical" evidence="6">
    <location>
        <begin position="368"/>
        <end position="389"/>
    </location>
</feature>
<keyword evidence="8" id="KW-1185">Reference proteome</keyword>
<gene>
    <name evidence="7" type="ordered locus">Clocel_3515</name>
</gene>
<dbReference type="KEGG" id="ccb:Clocel_3515"/>
<name>D9SVY0_CLOC7</name>
<feature type="transmembrane region" description="Helical" evidence="6">
    <location>
        <begin position="178"/>
        <end position="201"/>
    </location>
</feature>
<feature type="transmembrane region" description="Helical" evidence="6">
    <location>
        <begin position="252"/>
        <end position="269"/>
    </location>
</feature>
<keyword evidence="2 6" id="KW-0812">Transmembrane</keyword>
<comment type="subcellular location">
    <subcellularLocation>
        <location evidence="1">Membrane</location>
        <topology evidence="1">Multi-pass membrane protein</topology>
    </subcellularLocation>
</comment>
<feature type="transmembrane region" description="Helical" evidence="6">
    <location>
        <begin position="409"/>
        <end position="425"/>
    </location>
</feature>
<dbReference type="EMBL" id="CP002160">
    <property type="protein sequence ID" value="ADL53191.1"/>
    <property type="molecule type" value="Genomic_DNA"/>
</dbReference>
<dbReference type="InterPro" id="IPR047928">
    <property type="entry name" value="Perm_prefix_1"/>
</dbReference>
<protein>
    <submittedName>
        <fullName evidence="7">Cell cycle protein</fullName>
    </submittedName>
</protein>
<keyword evidence="3" id="KW-0133">Cell shape</keyword>
<feature type="transmembrane region" description="Helical" evidence="6">
    <location>
        <begin position="114"/>
        <end position="136"/>
    </location>
</feature>
<evidence type="ECO:0000256" key="5">
    <source>
        <dbReference type="ARBA" id="ARBA00023136"/>
    </source>
</evidence>
<feature type="transmembrane region" description="Helical" evidence="6">
    <location>
        <begin position="213"/>
        <end position="246"/>
    </location>
</feature>
<evidence type="ECO:0000256" key="4">
    <source>
        <dbReference type="ARBA" id="ARBA00022989"/>
    </source>
</evidence>
<proteinExistence type="predicted"/>
<evidence type="ECO:0000313" key="7">
    <source>
        <dbReference type="EMBL" id="ADL53191.1"/>
    </source>
</evidence>
<dbReference type="RefSeq" id="WP_010073593.1">
    <property type="nucleotide sequence ID" value="NC_014393.1"/>
</dbReference>
<keyword evidence="5 6" id="KW-0472">Membrane</keyword>
<dbReference type="STRING" id="573061.Clocel_3515"/>
<dbReference type="GO" id="GO:0005886">
    <property type="term" value="C:plasma membrane"/>
    <property type="evidence" value="ECO:0007669"/>
    <property type="project" value="TreeGrafter"/>
</dbReference>
<dbReference type="NCBIfam" id="NF038403">
    <property type="entry name" value="perm_prefix_1"/>
    <property type="match status" value="1"/>
</dbReference>
<dbReference type="GO" id="GO:0032153">
    <property type="term" value="C:cell division site"/>
    <property type="evidence" value="ECO:0007669"/>
    <property type="project" value="TreeGrafter"/>
</dbReference>
<dbReference type="AlphaFoldDB" id="D9SVY0"/>
<dbReference type="PANTHER" id="PTHR30474:SF1">
    <property type="entry name" value="PEPTIDOGLYCAN GLYCOSYLTRANSFERASE MRDB"/>
    <property type="match status" value="1"/>
</dbReference>
<evidence type="ECO:0000256" key="3">
    <source>
        <dbReference type="ARBA" id="ARBA00022960"/>
    </source>
</evidence>
<accession>D9SVY0</accession>
<dbReference type="SUPFAM" id="SSF103473">
    <property type="entry name" value="MFS general substrate transporter"/>
    <property type="match status" value="1"/>
</dbReference>
<dbReference type="Proteomes" id="UP000002730">
    <property type="component" value="Chromosome"/>
</dbReference>
<dbReference type="GO" id="GO:0015648">
    <property type="term" value="F:lipid-linked peptidoglycan transporter activity"/>
    <property type="evidence" value="ECO:0007669"/>
    <property type="project" value="TreeGrafter"/>
</dbReference>
<evidence type="ECO:0000313" key="8">
    <source>
        <dbReference type="Proteomes" id="UP000002730"/>
    </source>
</evidence>
<dbReference type="HOGENOM" id="CLU_029243_7_0_9"/>
<dbReference type="OrthoDB" id="9802195at2"/>
<dbReference type="Pfam" id="PF01098">
    <property type="entry name" value="FTSW_RODA_SPOVE"/>
    <property type="match status" value="1"/>
</dbReference>
<dbReference type="PANTHER" id="PTHR30474">
    <property type="entry name" value="CELL CYCLE PROTEIN"/>
    <property type="match status" value="1"/>
</dbReference>